<evidence type="ECO:0000256" key="1">
    <source>
        <dbReference type="SAM" id="MobiDB-lite"/>
    </source>
</evidence>
<dbReference type="EMBL" id="JAINUF010000018">
    <property type="protein sequence ID" value="KAJ8338411.1"/>
    <property type="molecule type" value="Genomic_DNA"/>
</dbReference>
<name>A0A9Q1EGJ0_SYNKA</name>
<keyword evidence="3" id="KW-1185">Reference proteome</keyword>
<sequence length="244" mass="26633">MRTVTTPATVPEGKYKPSHPFKQMERSQLSRVCRLDGEPSDYQRSVGKVGLRYFGSFGDVCIYRLVGVRVGEETDSCSRFLSVPGQILAHLPPRDPAVRSTGCNSGEETDRERERERTGVALKGSGEAERGFARTCSAAHGSSPNVTGRGWRSWRLGPVFGMGGTRRSIADAGGEGKLEGASVTFRPAGRKQTIPSPCVEADPPSRQAFRRLTCPGTAVKNENGCDSRFVEWKTAQNLFIPRLL</sequence>
<evidence type="ECO:0000313" key="2">
    <source>
        <dbReference type="EMBL" id="KAJ8338411.1"/>
    </source>
</evidence>
<evidence type="ECO:0000313" key="3">
    <source>
        <dbReference type="Proteomes" id="UP001152622"/>
    </source>
</evidence>
<gene>
    <name evidence="2" type="ORF">SKAU_G00373770</name>
</gene>
<accession>A0A9Q1EGJ0</accession>
<dbReference type="AlphaFoldDB" id="A0A9Q1EGJ0"/>
<feature type="compositionally biased region" description="Basic and acidic residues" evidence="1">
    <location>
        <begin position="108"/>
        <end position="118"/>
    </location>
</feature>
<protein>
    <submittedName>
        <fullName evidence="2">Uncharacterized protein</fullName>
    </submittedName>
</protein>
<reference evidence="2" key="1">
    <citation type="journal article" date="2023" name="Science">
        <title>Genome structures resolve the early diversification of teleost fishes.</title>
        <authorList>
            <person name="Parey E."/>
            <person name="Louis A."/>
            <person name="Montfort J."/>
            <person name="Bouchez O."/>
            <person name="Roques C."/>
            <person name="Iampietro C."/>
            <person name="Lluch J."/>
            <person name="Castinel A."/>
            <person name="Donnadieu C."/>
            <person name="Desvignes T."/>
            <person name="Floi Bucao C."/>
            <person name="Jouanno E."/>
            <person name="Wen M."/>
            <person name="Mejri S."/>
            <person name="Dirks R."/>
            <person name="Jansen H."/>
            <person name="Henkel C."/>
            <person name="Chen W.J."/>
            <person name="Zahm M."/>
            <person name="Cabau C."/>
            <person name="Klopp C."/>
            <person name="Thompson A.W."/>
            <person name="Robinson-Rechavi M."/>
            <person name="Braasch I."/>
            <person name="Lecointre G."/>
            <person name="Bobe J."/>
            <person name="Postlethwait J.H."/>
            <person name="Berthelot C."/>
            <person name="Roest Crollius H."/>
            <person name="Guiguen Y."/>
        </authorList>
    </citation>
    <scope>NUCLEOTIDE SEQUENCE</scope>
    <source>
        <strain evidence="2">WJC10195</strain>
    </source>
</reference>
<dbReference type="Proteomes" id="UP001152622">
    <property type="component" value="Chromosome 18"/>
</dbReference>
<comment type="caution">
    <text evidence="2">The sequence shown here is derived from an EMBL/GenBank/DDBJ whole genome shotgun (WGS) entry which is preliminary data.</text>
</comment>
<feature type="region of interest" description="Disordered" evidence="1">
    <location>
        <begin position="92"/>
        <end position="119"/>
    </location>
</feature>
<organism evidence="2 3">
    <name type="scientific">Synaphobranchus kaupii</name>
    <name type="common">Kaup's arrowtooth eel</name>
    <dbReference type="NCBI Taxonomy" id="118154"/>
    <lineage>
        <taxon>Eukaryota</taxon>
        <taxon>Metazoa</taxon>
        <taxon>Chordata</taxon>
        <taxon>Craniata</taxon>
        <taxon>Vertebrata</taxon>
        <taxon>Euteleostomi</taxon>
        <taxon>Actinopterygii</taxon>
        <taxon>Neopterygii</taxon>
        <taxon>Teleostei</taxon>
        <taxon>Anguilliformes</taxon>
        <taxon>Synaphobranchidae</taxon>
        <taxon>Synaphobranchus</taxon>
    </lineage>
</organism>
<proteinExistence type="predicted"/>